<evidence type="ECO:0000259" key="1">
    <source>
        <dbReference type="PROSITE" id="PS50404"/>
    </source>
</evidence>
<dbReference type="InterPro" id="IPR004046">
    <property type="entry name" value="GST_C"/>
</dbReference>
<evidence type="ECO:0000259" key="2">
    <source>
        <dbReference type="PROSITE" id="PS50405"/>
    </source>
</evidence>
<sequence>MIDKGLLASSPVRARNGLTLYSALDDVVCHRVRLVLAAKGVPYDLVPVDPQAPPEDLIDLNPYQSVPTLVERDLVLYAALVVTEFLDERYPHPALMPMDPISRARVRLATLRIEHEWVPQVQAIQMGNKSQADAGRKRLSELLTASVPLFKASKFFLNSEMSLADCAIAPIIWRLEALNIPLPKDGKAIEDYGNRIFRNPGFARSLTEAERKLRVLPE</sequence>
<gene>
    <name evidence="3" type="ORF">H8L67_08130</name>
</gene>
<dbReference type="Pfam" id="PF00043">
    <property type="entry name" value="GST_C"/>
    <property type="match status" value="1"/>
</dbReference>
<feature type="domain" description="GST C-terminal" evidence="2">
    <location>
        <begin position="99"/>
        <end position="215"/>
    </location>
</feature>
<dbReference type="Gene3D" id="1.20.1050.10">
    <property type="match status" value="1"/>
</dbReference>
<reference evidence="3 4" key="1">
    <citation type="submission" date="2021-08" db="EMBL/GenBank/DDBJ databases">
        <title>Lysobacter sp. strain CJ11 Genome sequencing and assembly.</title>
        <authorList>
            <person name="Kim I."/>
        </authorList>
    </citation>
    <scope>NUCLEOTIDE SEQUENCE [LARGE SCALE GENOMIC DNA]</scope>
    <source>
        <strain evidence="3 4">CJ11</strain>
    </source>
</reference>
<name>A0ABX8WQ72_9GAMM</name>
<evidence type="ECO:0000313" key="4">
    <source>
        <dbReference type="Proteomes" id="UP000824755"/>
    </source>
</evidence>
<accession>A0ABX8WQ72</accession>
<organism evidence="3 4">
    <name type="scientific">Lysobacter soyae</name>
    <dbReference type="NCBI Taxonomy" id="2764185"/>
    <lineage>
        <taxon>Bacteria</taxon>
        <taxon>Pseudomonadati</taxon>
        <taxon>Pseudomonadota</taxon>
        <taxon>Gammaproteobacteria</taxon>
        <taxon>Lysobacterales</taxon>
        <taxon>Lysobacteraceae</taxon>
        <taxon>Lysobacter</taxon>
    </lineage>
</organism>
<dbReference type="PANTHER" id="PTHR43968">
    <property type="match status" value="1"/>
</dbReference>
<dbReference type="Pfam" id="PF13409">
    <property type="entry name" value="GST_N_2"/>
    <property type="match status" value="1"/>
</dbReference>
<dbReference type="SUPFAM" id="SSF47616">
    <property type="entry name" value="GST C-terminal domain-like"/>
    <property type="match status" value="1"/>
</dbReference>
<proteinExistence type="predicted"/>
<keyword evidence="4" id="KW-1185">Reference proteome</keyword>
<dbReference type="EMBL" id="CP080544">
    <property type="protein sequence ID" value="QYR52554.1"/>
    <property type="molecule type" value="Genomic_DNA"/>
</dbReference>
<dbReference type="InterPro" id="IPR036282">
    <property type="entry name" value="Glutathione-S-Trfase_C_sf"/>
</dbReference>
<evidence type="ECO:0000313" key="3">
    <source>
        <dbReference type="EMBL" id="QYR52554.1"/>
    </source>
</evidence>
<dbReference type="SFLD" id="SFLDS00019">
    <property type="entry name" value="Glutathione_Transferase_(cytos"/>
    <property type="match status" value="1"/>
</dbReference>
<dbReference type="InterPro" id="IPR036249">
    <property type="entry name" value="Thioredoxin-like_sf"/>
</dbReference>
<dbReference type="InterPro" id="IPR010987">
    <property type="entry name" value="Glutathione-S-Trfase_C-like"/>
</dbReference>
<dbReference type="Gene3D" id="3.40.30.10">
    <property type="entry name" value="Glutaredoxin"/>
    <property type="match status" value="1"/>
</dbReference>
<feature type="domain" description="GST N-terminal" evidence="1">
    <location>
        <begin position="16"/>
        <end position="94"/>
    </location>
</feature>
<dbReference type="RefSeq" id="WP_220379339.1">
    <property type="nucleotide sequence ID" value="NZ_CP080544.1"/>
</dbReference>
<dbReference type="SUPFAM" id="SSF52833">
    <property type="entry name" value="Thioredoxin-like"/>
    <property type="match status" value="1"/>
</dbReference>
<dbReference type="InterPro" id="IPR050983">
    <property type="entry name" value="GST_Omega/HSP26"/>
</dbReference>
<dbReference type="SFLD" id="SFLDG00358">
    <property type="entry name" value="Main_(cytGST)"/>
    <property type="match status" value="1"/>
</dbReference>
<dbReference type="PANTHER" id="PTHR43968:SF6">
    <property type="entry name" value="GLUTATHIONE S-TRANSFERASE OMEGA"/>
    <property type="match status" value="1"/>
</dbReference>
<protein>
    <submittedName>
        <fullName evidence="3">Glutathione S-transferase N-terminal domain-containing protein</fullName>
    </submittedName>
</protein>
<dbReference type="PROSITE" id="PS50404">
    <property type="entry name" value="GST_NTER"/>
    <property type="match status" value="1"/>
</dbReference>
<dbReference type="PROSITE" id="PS50405">
    <property type="entry name" value="GST_CTER"/>
    <property type="match status" value="1"/>
</dbReference>
<dbReference type="InterPro" id="IPR004045">
    <property type="entry name" value="Glutathione_S-Trfase_N"/>
</dbReference>
<dbReference type="Proteomes" id="UP000824755">
    <property type="component" value="Chromosome"/>
</dbReference>
<dbReference type="InterPro" id="IPR040079">
    <property type="entry name" value="Glutathione_S-Trfase"/>
</dbReference>